<keyword evidence="5 7" id="KW-0378">Hydrolase</keyword>
<dbReference type="PANTHER" id="PTHR24006:SF687">
    <property type="entry name" value="UBIQUITIN CARBOXYL-TERMINAL HYDROLASE 10"/>
    <property type="match status" value="1"/>
</dbReference>
<proteinExistence type="inferred from homology"/>
<evidence type="ECO:0000313" key="10">
    <source>
        <dbReference type="EMBL" id="CAK9228820.1"/>
    </source>
</evidence>
<feature type="region of interest" description="Disordered" evidence="8">
    <location>
        <begin position="61"/>
        <end position="83"/>
    </location>
</feature>
<evidence type="ECO:0000256" key="5">
    <source>
        <dbReference type="ARBA" id="ARBA00022801"/>
    </source>
</evidence>
<gene>
    <name evidence="10" type="ORF">CSSPTR1EN2_LOCUS19424</name>
</gene>
<comment type="similarity">
    <text evidence="2 7">Belongs to the peptidase C19 family.</text>
</comment>
<protein>
    <recommendedName>
        <fullName evidence="7">Ubiquitin carboxyl-terminal hydrolase</fullName>
        <ecNumber evidence="7">3.4.19.12</ecNumber>
    </recommendedName>
</protein>
<evidence type="ECO:0000256" key="6">
    <source>
        <dbReference type="ARBA" id="ARBA00022807"/>
    </source>
</evidence>
<dbReference type="Pfam" id="PF00443">
    <property type="entry name" value="UCH"/>
    <property type="match status" value="1"/>
</dbReference>
<dbReference type="EC" id="3.4.19.12" evidence="7"/>
<keyword evidence="11" id="KW-1185">Reference proteome</keyword>
<keyword evidence="6 7" id="KW-0788">Thiol protease</keyword>
<dbReference type="Proteomes" id="UP001497512">
    <property type="component" value="Chromosome 6"/>
</dbReference>
<dbReference type="PROSITE" id="PS00972">
    <property type="entry name" value="USP_1"/>
    <property type="match status" value="1"/>
</dbReference>
<evidence type="ECO:0000259" key="9">
    <source>
        <dbReference type="PROSITE" id="PS50235"/>
    </source>
</evidence>
<dbReference type="PANTHER" id="PTHR24006">
    <property type="entry name" value="UBIQUITIN CARBOXYL-TERMINAL HYDROLASE"/>
    <property type="match status" value="1"/>
</dbReference>
<evidence type="ECO:0000256" key="4">
    <source>
        <dbReference type="ARBA" id="ARBA00022786"/>
    </source>
</evidence>
<evidence type="ECO:0000256" key="3">
    <source>
        <dbReference type="ARBA" id="ARBA00022670"/>
    </source>
</evidence>
<evidence type="ECO:0000256" key="7">
    <source>
        <dbReference type="RuleBase" id="RU366025"/>
    </source>
</evidence>
<dbReference type="PROSITE" id="PS50235">
    <property type="entry name" value="USP_3"/>
    <property type="match status" value="1"/>
</dbReference>
<dbReference type="InterPro" id="IPR050164">
    <property type="entry name" value="Peptidase_C19"/>
</dbReference>
<evidence type="ECO:0000256" key="8">
    <source>
        <dbReference type="SAM" id="MobiDB-lite"/>
    </source>
</evidence>
<reference evidence="10" key="1">
    <citation type="submission" date="2024-02" db="EMBL/GenBank/DDBJ databases">
        <authorList>
            <consortium name="ELIXIR-Norway"/>
            <consortium name="Elixir Norway"/>
        </authorList>
    </citation>
    <scope>NUCLEOTIDE SEQUENCE</scope>
</reference>
<evidence type="ECO:0000313" key="11">
    <source>
        <dbReference type="Proteomes" id="UP001497512"/>
    </source>
</evidence>
<evidence type="ECO:0000256" key="1">
    <source>
        <dbReference type="ARBA" id="ARBA00000707"/>
    </source>
</evidence>
<comment type="catalytic activity">
    <reaction evidence="1 7">
        <text>Thiol-dependent hydrolysis of ester, thioester, amide, peptide and isopeptide bonds formed by the C-terminal Gly of ubiquitin (a 76-residue protein attached to proteins as an intracellular targeting signal).</text>
        <dbReference type="EC" id="3.4.19.12"/>
    </reaction>
</comment>
<comment type="function">
    <text evidence="7">Recognizes and hydrolyzes the peptide bond at the C-terminal Gly of ubiquitin. Involved in the processing of poly-ubiquitin precursors as well as that of ubiquitinated proteins.</text>
</comment>
<sequence>MTREQPLGEGQVFVFGSFSADEAASFQLRPLLEQRPQKDDEVLSSSAQPLDGEHLLVEGWASGNGKKAAEGTKESVIKGNSSAQTPTIPLLEETEEVAPVNHQTQNELLVQPIMKESEIGGVGETCHQPRQEAKMDVWNNNGVEKVEKPNGAQGTVHHIDEQEELGSDDVPAKLLPKSWAALVGVQRTAVDRGIMKGNALHAPPRAAGGAPPVASRLTEDKPAVLPRGLLNTGNSCFLNATLQALLSCPPFLHLLLFIRSRPIPQTGYPTLRAFVEFAGEFDINSAAEQKTSKGGNFEDARTSSLHTGEPFAPCMFDVVLQNFSPDQPHRSTGRPRQEDAQEFLSYVMDRMHEELLWLEGTSLGGLQAAVDDDDWETVGPKNRTALTRVHLSIKSPLSDIFGGQLCSIVKTKGNKASATVQPFLVMHLDILPDAIHSVEDALKFFAAPESLEGYKPTSGKVGVVSASKAIKIQALPQVLLLHLMRFSYGALGSGKLHKPVRFSLDLTLGRELLASPSSAGSETRKYELVATVTHHGKDPSGGHYTADCKQNDGRWIRFDDAKVSLVGLNRVLHDQAYVLFYKRVSI</sequence>
<dbReference type="InterPro" id="IPR038765">
    <property type="entry name" value="Papain-like_cys_pep_sf"/>
</dbReference>
<keyword evidence="4 7" id="KW-0833">Ubl conjugation pathway</keyword>
<feature type="domain" description="USP" evidence="9">
    <location>
        <begin position="227"/>
        <end position="584"/>
    </location>
</feature>
<accession>A0ABP0UUA8</accession>
<dbReference type="InterPro" id="IPR018200">
    <property type="entry name" value="USP_CS"/>
</dbReference>
<dbReference type="EMBL" id="OZ019898">
    <property type="protein sequence ID" value="CAK9228820.1"/>
    <property type="molecule type" value="Genomic_DNA"/>
</dbReference>
<keyword evidence="3 7" id="KW-0645">Protease</keyword>
<dbReference type="SUPFAM" id="SSF54001">
    <property type="entry name" value="Cysteine proteinases"/>
    <property type="match status" value="1"/>
</dbReference>
<dbReference type="Gene3D" id="3.90.70.10">
    <property type="entry name" value="Cysteine proteinases"/>
    <property type="match status" value="1"/>
</dbReference>
<name>A0ABP0UUA8_9BRYO</name>
<feature type="compositionally biased region" description="Basic and acidic residues" evidence="8">
    <location>
        <begin position="67"/>
        <end position="76"/>
    </location>
</feature>
<evidence type="ECO:0000256" key="2">
    <source>
        <dbReference type="ARBA" id="ARBA00009085"/>
    </source>
</evidence>
<dbReference type="InterPro" id="IPR001394">
    <property type="entry name" value="Peptidase_C19_UCH"/>
</dbReference>
<dbReference type="InterPro" id="IPR028889">
    <property type="entry name" value="USP"/>
</dbReference>
<organism evidence="10 11">
    <name type="scientific">Sphagnum troendelagicum</name>
    <dbReference type="NCBI Taxonomy" id="128251"/>
    <lineage>
        <taxon>Eukaryota</taxon>
        <taxon>Viridiplantae</taxon>
        <taxon>Streptophyta</taxon>
        <taxon>Embryophyta</taxon>
        <taxon>Bryophyta</taxon>
        <taxon>Sphagnophytina</taxon>
        <taxon>Sphagnopsida</taxon>
        <taxon>Sphagnales</taxon>
        <taxon>Sphagnaceae</taxon>
        <taxon>Sphagnum</taxon>
    </lineage>
</organism>
<dbReference type="PROSITE" id="PS00973">
    <property type="entry name" value="USP_2"/>
    <property type="match status" value="1"/>
</dbReference>